<name>A0A251TI23_HELAN</name>
<sequence length="187" mass="21315">MGSKPVHLKVFVDKKKKKVMFAEAEQDFVEILFSFLTLPLGTIARISSKHQATMDTKVGSLDSLYESVEILDYKHFSNEASKNALVNPWNSSLSLCQKLKIDLNNIKPVGARVSDNHDNLVFFKKRTSFIITDDLNLVPFMLDTSISLLKFLGVEHINSLDERTIDFGFKEVQTTYFLITFVKKLSF</sequence>
<dbReference type="InterPro" id="IPR007750">
    <property type="entry name" value="DUF674"/>
</dbReference>
<dbReference type="OMA" id="TVICGCC"/>
<reference evidence="1" key="3">
    <citation type="submission" date="2020-06" db="EMBL/GenBank/DDBJ databases">
        <title>Helianthus annuus Genome sequencing and assembly Release 2.</title>
        <authorList>
            <person name="Gouzy J."/>
            <person name="Langlade N."/>
            <person name="Munos S."/>
        </authorList>
    </citation>
    <scope>NUCLEOTIDE SEQUENCE</scope>
    <source>
        <tissue evidence="1">Leaves</tissue>
    </source>
</reference>
<dbReference type="AlphaFoldDB" id="A0A251TI23"/>
<evidence type="ECO:0000313" key="3">
    <source>
        <dbReference type="Proteomes" id="UP000215914"/>
    </source>
</evidence>
<evidence type="ECO:0000313" key="2">
    <source>
        <dbReference type="EMBL" id="OTG10775.1"/>
    </source>
</evidence>
<reference evidence="2" key="2">
    <citation type="submission" date="2017-02" db="EMBL/GenBank/DDBJ databases">
        <title>Sunflower complete genome.</title>
        <authorList>
            <person name="Langlade N."/>
            <person name="Munos S."/>
        </authorList>
    </citation>
    <scope>NUCLEOTIDE SEQUENCE [LARGE SCALE GENOMIC DNA]</scope>
    <source>
        <tissue evidence="2">Leaves</tissue>
    </source>
</reference>
<organism evidence="2 3">
    <name type="scientific">Helianthus annuus</name>
    <name type="common">Common sunflower</name>
    <dbReference type="NCBI Taxonomy" id="4232"/>
    <lineage>
        <taxon>Eukaryota</taxon>
        <taxon>Viridiplantae</taxon>
        <taxon>Streptophyta</taxon>
        <taxon>Embryophyta</taxon>
        <taxon>Tracheophyta</taxon>
        <taxon>Spermatophyta</taxon>
        <taxon>Magnoliopsida</taxon>
        <taxon>eudicotyledons</taxon>
        <taxon>Gunneridae</taxon>
        <taxon>Pentapetalae</taxon>
        <taxon>asterids</taxon>
        <taxon>campanulids</taxon>
        <taxon>Asterales</taxon>
        <taxon>Asteraceae</taxon>
        <taxon>Asteroideae</taxon>
        <taxon>Heliantheae alliance</taxon>
        <taxon>Heliantheae</taxon>
        <taxon>Helianthus</taxon>
    </lineage>
</organism>
<dbReference type="PANTHER" id="PTHR33103">
    <property type="entry name" value="OS01G0153900 PROTEIN"/>
    <property type="match status" value="1"/>
</dbReference>
<dbReference type="Proteomes" id="UP000215914">
    <property type="component" value="Chromosome 10"/>
</dbReference>
<protein>
    <recommendedName>
        <fullName evidence="4">DUF674 family protein</fullName>
    </recommendedName>
</protein>
<dbReference type="Pfam" id="PF05056">
    <property type="entry name" value="DUF674"/>
    <property type="match status" value="2"/>
</dbReference>
<dbReference type="EMBL" id="MNCJ02000325">
    <property type="protein sequence ID" value="KAF5785541.1"/>
    <property type="molecule type" value="Genomic_DNA"/>
</dbReference>
<proteinExistence type="predicted"/>
<gene>
    <name evidence="2" type="ORF">HannXRQ_Chr10g0291401</name>
    <name evidence="1" type="ORF">HanXRQr2_Chr10g0429841</name>
</gene>
<reference evidence="1 3" key="1">
    <citation type="journal article" date="2017" name="Nature">
        <title>The sunflower genome provides insights into oil metabolism, flowering and Asterid evolution.</title>
        <authorList>
            <person name="Badouin H."/>
            <person name="Gouzy J."/>
            <person name="Grassa C.J."/>
            <person name="Murat F."/>
            <person name="Staton S.E."/>
            <person name="Cottret L."/>
            <person name="Lelandais-Briere C."/>
            <person name="Owens G.L."/>
            <person name="Carrere S."/>
            <person name="Mayjonade B."/>
            <person name="Legrand L."/>
            <person name="Gill N."/>
            <person name="Kane N.C."/>
            <person name="Bowers J.E."/>
            <person name="Hubner S."/>
            <person name="Bellec A."/>
            <person name="Berard A."/>
            <person name="Berges H."/>
            <person name="Blanchet N."/>
            <person name="Boniface M.C."/>
            <person name="Brunel D."/>
            <person name="Catrice O."/>
            <person name="Chaidir N."/>
            <person name="Claudel C."/>
            <person name="Donnadieu C."/>
            <person name="Faraut T."/>
            <person name="Fievet G."/>
            <person name="Helmstetter N."/>
            <person name="King M."/>
            <person name="Knapp S.J."/>
            <person name="Lai Z."/>
            <person name="Le Paslier M.C."/>
            <person name="Lippi Y."/>
            <person name="Lorenzon L."/>
            <person name="Mandel J.R."/>
            <person name="Marage G."/>
            <person name="Marchand G."/>
            <person name="Marquand E."/>
            <person name="Bret-Mestries E."/>
            <person name="Morien E."/>
            <person name="Nambeesan S."/>
            <person name="Nguyen T."/>
            <person name="Pegot-Espagnet P."/>
            <person name="Pouilly N."/>
            <person name="Raftis F."/>
            <person name="Sallet E."/>
            <person name="Schiex T."/>
            <person name="Thomas J."/>
            <person name="Vandecasteele C."/>
            <person name="Vares D."/>
            <person name="Vear F."/>
            <person name="Vautrin S."/>
            <person name="Crespi M."/>
            <person name="Mangin B."/>
            <person name="Burke J.M."/>
            <person name="Salse J."/>
            <person name="Munos S."/>
            <person name="Vincourt P."/>
            <person name="Rieseberg L.H."/>
            <person name="Langlade N.B."/>
        </authorList>
    </citation>
    <scope>NUCLEOTIDE SEQUENCE [LARGE SCALE GENOMIC DNA]</scope>
    <source>
        <strain evidence="3">cv. SF193</strain>
        <tissue evidence="1">Leaves</tissue>
    </source>
</reference>
<keyword evidence="3" id="KW-1185">Reference proteome</keyword>
<evidence type="ECO:0000313" key="1">
    <source>
        <dbReference type="EMBL" id="KAF5785541.1"/>
    </source>
</evidence>
<dbReference type="PANTHER" id="PTHR33103:SF98">
    <property type="entry name" value="DUF674 FAMILY PROTEIN"/>
    <property type="match status" value="1"/>
</dbReference>
<accession>A0A251TI23</accession>
<evidence type="ECO:0008006" key="4">
    <source>
        <dbReference type="Google" id="ProtNLM"/>
    </source>
</evidence>
<dbReference type="EMBL" id="CM007899">
    <property type="protein sequence ID" value="OTG10775.1"/>
    <property type="molecule type" value="Genomic_DNA"/>
</dbReference>
<dbReference type="InParanoid" id="A0A251TI23"/>
<dbReference type="Gramene" id="mRNA:HanXRQr2_Chr10g0429841">
    <property type="protein sequence ID" value="CDS:HanXRQr2_Chr10g0429841.1"/>
    <property type="gene ID" value="HanXRQr2_Chr10g0429841"/>
</dbReference>